<keyword evidence="10" id="KW-0739">Sodium transport</keyword>
<evidence type="ECO:0000256" key="7">
    <source>
        <dbReference type="ARBA" id="ARBA00023053"/>
    </source>
</evidence>
<keyword evidence="7" id="KW-0915">Sodium</keyword>
<keyword evidence="5 12" id="KW-0812">Transmembrane</keyword>
<keyword evidence="14" id="KW-1185">Reference proteome</keyword>
<dbReference type="EMBL" id="CAJPVJ010000856">
    <property type="protein sequence ID" value="CAG2163549.1"/>
    <property type="molecule type" value="Genomic_DNA"/>
</dbReference>
<keyword evidence="3" id="KW-0813">Transport</keyword>
<evidence type="ECO:0000256" key="2">
    <source>
        <dbReference type="ARBA" id="ARBA00006434"/>
    </source>
</evidence>
<gene>
    <name evidence="13" type="ORF">ONB1V03_LOCUS3123</name>
</gene>
<comment type="subcellular location">
    <subcellularLocation>
        <location evidence="1">Cell membrane</location>
        <topology evidence="1">Multi-pass membrane protein</topology>
    </subcellularLocation>
</comment>
<organism evidence="13">
    <name type="scientific">Oppiella nova</name>
    <dbReference type="NCBI Taxonomy" id="334625"/>
    <lineage>
        <taxon>Eukaryota</taxon>
        <taxon>Metazoa</taxon>
        <taxon>Ecdysozoa</taxon>
        <taxon>Arthropoda</taxon>
        <taxon>Chelicerata</taxon>
        <taxon>Arachnida</taxon>
        <taxon>Acari</taxon>
        <taxon>Acariformes</taxon>
        <taxon>Sarcoptiformes</taxon>
        <taxon>Oribatida</taxon>
        <taxon>Brachypylina</taxon>
        <taxon>Oppioidea</taxon>
        <taxon>Oppiidae</taxon>
        <taxon>Oppiella</taxon>
    </lineage>
</organism>
<feature type="transmembrane region" description="Helical" evidence="12">
    <location>
        <begin position="71"/>
        <end position="94"/>
    </location>
</feature>
<protein>
    <recommendedName>
        <fullName evidence="15">Sodium-dependent multivitamin transporter</fullName>
    </recommendedName>
</protein>
<dbReference type="GO" id="GO:0006814">
    <property type="term" value="P:sodium ion transport"/>
    <property type="evidence" value="ECO:0007669"/>
    <property type="project" value="UniProtKB-KW"/>
</dbReference>
<dbReference type="GO" id="GO:0005886">
    <property type="term" value="C:plasma membrane"/>
    <property type="evidence" value="ECO:0007669"/>
    <property type="project" value="UniProtKB-SubCell"/>
</dbReference>
<keyword evidence="6 12" id="KW-1133">Transmembrane helix</keyword>
<dbReference type="Gene3D" id="1.20.1730.10">
    <property type="entry name" value="Sodium/glucose cotransporter"/>
    <property type="match status" value="1"/>
</dbReference>
<keyword evidence="9 12" id="KW-0472">Membrane</keyword>
<keyword evidence="4" id="KW-1003">Cell membrane</keyword>
<dbReference type="AlphaFoldDB" id="A0A7R9QEQ9"/>
<dbReference type="PANTHER" id="PTHR42985:SF40">
    <property type="entry name" value="LD47995P-RELATED"/>
    <property type="match status" value="1"/>
</dbReference>
<feature type="transmembrane region" description="Helical" evidence="12">
    <location>
        <begin position="106"/>
        <end position="126"/>
    </location>
</feature>
<evidence type="ECO:0000313" key="13">
    <source>
        <dbReference type="EMBL" id="CAD7641481.1"/>
    </source>
</evidence>
<dbReference type="InterPro" id="IPR001734">
    <property type="entry name" value="Na/solute_symporter"/>
</dbReference>
<dbReference type="Pfam" id="PF00474">
    <property type="entry name" value="SSF"/>
    <property type="match status" value="1"/>
</dbReference>
<evidence type="ECO:0008006" key="15">
    <source>
        <dbReference type="Google" id="ProtNLM"/>
    </source>
</evidence>
<proteinExistence type="inferred from homology"/>
<dbReference type="GO" id="GO:0015293">
    <property type="term" value="F:symporter activity"/>
    <property type="evidence" value="ECO:0007669"/>
    <property type="project" value="TreeGrafter"/>
</dbReference>
<comment type="similarity">
    <text evidence="2 11">Belongs to the sodium:solute symporter (SSF) (TC 2.A.21) family.</text>
</comment>
<evidence type="ECO:0000256" key="10">
    <source>
        <dbReference type="ARBA" id="ARBA00023201"/>
    </source>
</evidence>
<feature type="transmembrane region" description="Helical" evidence="12">
    <location>
        <begin position="12"/>
        <end position="36"/>
    </location>
</feature>
<evidence type="ECO:0000256" key="11">
    <source>
        <dbReference type="RuleBase" id="RU362091"/>
    </source>
</evidence>
<evidence type="ECO:0000256" key="5">
    <source>
        <dbReference type="ARBA" id="ARBA00022692"/>
    </source>
</evidence>
<dbReference type="InterPro" id="IPR038377">
    <property type="entry name" value="Na/Glc_symporter_sf"/>
</dbReference>
<evidence type="ECO:0000256" key="9">
    <source>
        <dbReference type="ARBA" id="ARBA00023136"/>
    </source>
</evidence>
<evidence type="ECO:0000256" key="1">
    <source>
        <dbReference type="ARBA" id="ARBA00004651"/>
    </source>
</evidence>
<name>A0A7R9QEQ9_9ACAR</name>
<dbReference type="PANTHER" id="PTHR42985">
    <property type="entry name" value="SODIUM-COUPLED MONOCARBOXYLATE TRANSPORTER"/>
    <property type="match status" value="1"/>
</dbReference>
<evidence type="ECO:0000256" key="8">
    <source>
        <dbReference type="ARBA" id="ARBA00023065"/>
    </source>
</evidence>
<evidence type="ECO:0000256" key="6">
    <source>
        <dbReference type="ARBA" id="ARBA00022989"/>
    </source>
</evidence>
<sequence>MSTKRIERFDQLFPLYVIQSFSFIPGFVGLFIAGIFSGSLSTISSGVNSLSAVTLQDFIRPFLSYKMSDSAATLTVKVVAVFYGLLSIALVLLAQQMGNILQATTALFGLLGSPVFGLFILGMFVPTANSRGAFWGTLIGQTLIAEMDPTLYTPLVRKRVERLQRLHNENYCQKEEQDYHRNGVESAPIGTIGQLPPKSHSDLVLNNLKPISNIFRNYKQHLSLEAVKLHKTYGPLRKRLSSGRYPGDLLQH</sequence>
<accession>A0A7R9QEQ9</accession>
<dbReference type="EMBL" id="OC915681">
    <property type="protein sequence ID" value="CAD7641481.1"/>
    <property type="molecule type" value="Genomic_DNA"/>
</dbReference>
<evidence type="ECO:0000256" key="4">
    <source>
        <dbReference type="ARBA" id="ARBA00022475"/>
    </source>
</evidence>
<dbReference type="PROSITE" id="PS50283">
    <property type="entry name" value="NA_SOLUT_SYMP_3"/>
    <property type="match status" value="1"/>
</dbReference>
<evidence type="ECO:0000313" key="14">
    <source>
        <dbReference type="Proteomes" id="UP000728032"/>
    </source>
</evidence>
<evidence type="ECO:0000256" key="12">
    <source>
        <dbReference type="SAM" id="Phobius"/>
    </source>
</evidence>
<dbReference type="InterPro" id="IPR051163">
    <property type="entry name" value="Sodium:Solute_Symporter_SSF"/>
</dbReference>
<dbReference type="Proteomes" id="UP000728032">
    <property type="component" value="Unassembled WGS sequence"/>
</dbReference>
<reference evidence="13" key="1">
    <citation type="submission" date="2020-11" db="EMBL/GenBank/DDBJ databases">
        <authorList>
            <person name="Tran Van P."/>
        </authorList>
    </citation>
    <scope>NUCLEOTIDE SEQUENCE</scope>
</reference>
<keyword evidence="8" id="KW-0406">Ion transport</keyword>
<dbReference type="OrthoDB" id="6132759at2759"/>
<evidence type="ECO:0000256" key="3">
    <source>
        <dbReference type="ARBA" id="ARBA00022448"/>
    </source>
</evidence>